<dbReference type="AlphaFoldDB" id="A0A813H6F6"/>
<accession>A0A813H6F6</accession>
<evidence type="ECO:0000313" key="3">
    <source>
        <dbReference type="Proteomes" id="UP000654075"/>
    </source>
</evidence>
<name>A0A813H6F6_POLGL</name>
<dbReference type="EMBL" id="CAJNNV010030675">
    <property type="protein sequence ID" value="CAE8633222.1"/>
    <property type="molecule type" value="Genomic_DNA"/>
</dbReference>
<comment type="caution">
    <text evidence="2">The sequence shown here is derived from an EMBL/GenBank/DDBJ whole genome shotgun (WGS) entry which is preliminary data.</text>
</comment>
<sequence length="740" mass="82179">MSQSWVHDIFLPTVMVILVSHHAWTERHWLASAQIDFRKVLVDLWRSASFSSAGAMRVESDKEAIHRKMCEQVKFDYFKTIHFWSCTCACVCAIVIQVVRLYFAIGHDGSGPLASHNILGYFLCLMTKPADYRNIEVFQVDLFAHICSALLLWRICTAGTEMQVGIVVGSKLFRIWLGLVMSDHRLVMMWSVAYTLGAYRSGAAYYLSLGKHAMSPDHPLAIFIRGQTFGYEVICSITIWALCYSIDKIVYERNWHILEARTSYDQKSALQRMLTVFCDSQVLLDANLKIVGPQTSFAPFMKVLDTPVEGVDFTALVDQADVPRVNAFIEAGIPRGPDGQNLPPGSLHVRMHDANQRDFNAELFHLCLPGLDGDLGHLVGIRDENLQELSSIRFEEQVQERVEPEERFQELSECSSQPTAEGHFFPSPSFATLDQCKGKTRLGSQVHIVPSMASSASSCSETSESPEESPGMPELDNVLLVLDPFSVGYSILSCQLNYKTDEPTETDSSAKQPKMQDVISIADFPKFEGWIQDFVNANDFGTSSAQGLGSLEFRFPGSKSSRELLLHANDTDISVEWSRNRASACDPGLPVERKSVHKAVENDQYDQECDEGDVSEIQCETEGRNHLRGNTEFADTGTQQSDSSEEGSDVSSDVSDKAVVMVRLRGFAAREATGQARSQKSETQSQQISTKLRFGRSWTWSHLGKRILVSGAVVAVVVIVAVGGEPREAKQVPASVAGQR</sequence>
<evidence type="ECO:0000313" key="2">
    <source>
        <dbReference type="EMBL" id="CAE8633222.1"/>
    </source>
</evidence>
<keyword evidence="3" id="KW-1185">Reference proteome</keyword>
<evidence type="ECO:0000256" key="1">
    <source>
        <dbReference type="SAM" id="MobiDB-lite"/>
    </source>
</evidence>
<feature type="region of interest" description="Disordered" evidence="1">
    <location>
        <begin position="623"/>
        <end position="654"/>
    </location>
</feature>
<feature type="region of interest" description="Disordered" evidence="1">
    <location>
        <begin position="453"/>
        <end position="474"/>
    </location>
</feature>
<proteinExistence type="predicted"/>
<protein>
    <submittedName>
        <fullName evidence="2">Uncharacterized protein</fullName>
    </submittedName>
</protein>
<reference evidence="2" key="1">
    <citation type="submission" date="2021-02" db="EMBL/GenBank/DDBJ databases">
        <authorList>
            <person name="Dougan E. K."/>
            <person name="Rhodes N."/>
            <person name="Thang M."/>
            <person name="Chan C."/>
        </authorList>
    </citation>
    <scope>NUCLEOTIDE SEQUENCE</scope>
</reference>
<dbReference type="Proteomes" id="UP000654075">
    <property type="component" value="Unassembled WGS sequence"/>
</dbReference>
<organism evidence="2 3">
    <name type="scientific">Polarella glacialis</name>
    <name type="common">Dinoflagellate</name>
    <dbReference type="NCBI Taxonomy" id="89957"/>
    <lineage>
        <taxon>Eukaryota</taxon>
        <taxon>Sar</taxon>
        <taxon>Alveolata</taxon>
        <taxon>Dinophyceae</taxon>
        <taxon>Suessiales</taxon>
        <taxon>Suessiaceae</taxon>
        <taxon>Polarella</taxon>
    </lineage>
</organism>
<gene>
    <name evidence="2" type="ORF">PGLA1383_LOCUS49134</name>
</gene>